<evidence type="ECO:0000256" key="1">
    <source>
        <dbReference type="SAM" id="MobiDB-lite"/>
    </source>
</evidence>
<dbReference type="Pfam" id="PF13671">
    <property type="entry name" value="AAA_33"/>
    <property type="match status" value="1"/>
</dbReference>
<dbReference type="InterPro" id="IPR027417">
    <property type="entry name" value="P-loop_NTPase"/>
</dbReference>
<feature type="region of interest" description="Disordered" evidence="1">
    <location>
        <begin position="1"/>
        <end position="51"/>
    </location>
</feature>
<feature type="region of interest" description="Disordered" evidence="1">
    <location>
        <begin position="108"/>
        <end position="137"/>
    </location>
</feature>
<dbReference type="InterPro" id="IPR026314">
    <property type="entry name" value="YLP_motif_con_p1"/>
</dbReference>
<dbReference type="PANTHER" id="PTHR13413:SF0">
    <property type="entry name" value="YLP MOTIF-CONTAINING PROTEIN 1"/>
    <property type="match status" value="1"/>
</dbReference>
<reference evidence="2" key="1">
    <citation type="submission" date="2014-05" db="EMBL/GenBank/DDBJ databases">
        <title>The transcriptome of the halophilic microalga Tetraselmis sp. GSL018 isolated from the Great Salt Lake, Utah.</title>
        <authorList>
            <person name="Jinkerson R.E."/>
            <person name="D'Adamo S."/>
            <person name="Posewitz M.C."/>
        </authorList>
    </citation>
    <scope>NUCLEOTIDE SEQUENCE</scope>
    <source>
        <strain evidence="2">GSL018</strain>
    </source>
</reference>
<sequence>MDGFRPPVLYTPDSVYHGQPVQQPPSTSYLASYPPQPSPYAPPNQHPGFPLGYHDWRTPAYLPPVGFSSGGQPPFCIRSQPLALARPTSHADPGIPPPVYEGLLPPPQLLGGPQPVQPLPPLPQELPPLQPEQPPLPPSVTPVAEILEEPGRRKRPSRIAVILRGIPGSGKSWAAKRIRDVEVEKGGSPPRIHSIDSYFMQEVEKEVADERGRKRKVQTEVYEHEPEMEAQYAADLLRAFRRSLIEKRHAIVVIDAPNLTAAELAEFWDAGHKAGYDVFVAEALCTDPDTCARRNIHGRSLSEVEEAARRKEPSPNMYPQLDLRGLEPGAGGRPADSAIREIDMELEAGGEAEAGPSGASSKRQRLGAKGPKLMGRRCRGGSGRRPQRG</sequence>
<dbReference type="SUPFAM" id="SSF52540">
    <property type="entry name" value="P-loop containing nucleoside triphosphate hydrolases"/>
    <property type="match status" value="1"/>
</dbReference>
<feature type="compositionally biased region" description="Pro residues" evidence="1">
    <location>
        <begin position="115"/>
        <end position="137"/>
    </location>
</feature>
<gene>
    <name evidence="2" type="primary">YLPM1</name>
    <name evidence="2" type="ORF">TSPGSL018_4771</name>
</gene>
<feature type="region of interest" description="Disordered" evidence="1">
    <location>
        <begin position="303"/>
        <end position="389"/>
    </location>
</feature>
<accession>A0A061RDX8</accession>
<proteinExistence type="predicted"/>
<evidence type="ECO:0000313" key="2">
    <source>
        <dbReference type="EMBL" id="JAC70158.1"/>
    </source>
</evidence>
<dbReference type="Gene3D" id="3.40.50.300">
    <property type="entry name" value="P-loop containing nucleotide triphosphate hydrolases"/>
    <property type="match status" value="1"/>
</dbReference>
<protein>
    <submittedName>
        <fullName evidence="2">YLP motif-containing protein 1</fullName>
    </submittedName>
</protein>
<feature type="compositionally biased region" description="Basic and acidic residues" evidence="1">
    <location>
        <begin position="303"/>
        <end position="313"/>
    </location>
</feature>
<feature type="compositionally biased region" description="Polar residues" evidence="1">
    <location>
        <begin position="20"/>
        <end position="30"/>
    </location>
</feature>
<feature type="compositionally biased region" description="Low complexity" evidence="1">
    <location>
        <begin position="351"/>
        <end position="361"/>
    </location>
</feature>
<dbReference type="EMBL" id="GBEZ01016058">
    <property type="protein sequence ID" value="JAC70158.1"/>
    <property type="molecule type" value="Transcribed_RNA"/>
</dbReference>
<dbReference type="GO" id="GO:0032204">
    <property type="term" value="P:regulation of telomere maintenance"/>
    <property type="evidence" value="ECO:0007669"/>
    <property type="project" value="TreeGrafter"/>
</dbReference>
<name>A0A061RDX8_9CHLO</name>
<dbReference type="AlphaFoldDB" id="A0A061RDX8"/>
<organism evidence="2">
    <name type="scientific">Tetraselmis sp. GSL018</name>
    <dbReference type="NCBI Taxonomy" id="582737"/>
    <lineage>
        <taxon>Eukaryota</taxon>
        <taxon>Viridiplantae</taxon>
        <taxon>Chlorophyta</taxon>
        <taxon>core chlorophytes</taxon>
        <taxon>Chlorodendrophyceae</taxon>
        <taxon>Chlorodendrales</taxon>
        <taxon>Chlorodendraceae</taxon>
        <taxon>Tetraselmis</taxon>
    </lineage>
</organism>
<dbReference type="GO" id="GO:0005634">
    <property type="term" value="C:nucleus"/>
    <property type="evidence" value="ECO:0007669"/>
    <property type="project" value="InterPro"/>
</dbReference>
<feature type="compositionally biased region" description="Pro residues" evidence="1">
    <location>
        <begin position="34"/>
        <end position="45"/>
    </location>
</feature>
<dbReference type="PANTHER" id="PTHR13413">
    <property type="entry name" value="YLP MOTIF CONTAINING PROTEIN NUCLEAR PROTEIN ZAP"/>
    <property type="match status" value="1"/>
</dbReference>